<dbReference type="OrthoDB" id="4265398at2"/>
<dbReference type="InterPro" id="IPR004360">
    <property type="entry name" value="Glyas_Fos-R_dOase_dom"/>
</dbReference>
<evidence type="ECO:0000256" key="1">
    <source>
        <dbReference type="SAM" id="MobiDB-lite"/>
    </source>
</evidence>
<gene>
    <name evidence="4" type="ORF">CIK59_06865</name>
    <name evidence="3" type="ORF">CXR23_19655</name>
</gene>
<organism evidence="4 5">
    <name type="scientific">Brevibacterium aurantiacum</name>
    <dbReference type="NCBI Taxonomy" id="273384"/>
    <lineage>
        <taxon>Bacteria</taxon>
        <taxon>Bacillati</taxon>
        <taxon>Actinomycetota</taxon>
        <taxon>Actinomycetes</taxon>
        <taxon>Micrococcales</taxon>
        <taxon>Brevibacteriaceae</taxon>
        <taxon>Brevibacterium</taxon>
    </lineage>
</organism>
<dbReference type="Gene3D" id="3.10.180.10">
    <property type="entry name" value="2,3-Dihydroxybiphenyl 1,2-Dioxygenase, domain 1"/>
    <property type="match status" value="1"/>
</dbReference>
<dbReference type="SUPFAM" id="SSF54593">
    <property type="entry name" value="Glyoxalase/Bleomycin resistance protein/Dihydroxybiphenyl dioxygenase"/>
    <property type="match status" value="1"/>
</dbReference>
<accession>A0A2A3ZR91</accession>
<reference evidence="3 6" key="3">
    <citation type="submission" date="2019-01" db="EMBL/GenBank/DDBJ databases">
        <title>Comparative genomic analysis of Brevibacterium aurantiacum sheds light on its evolution and its adaptation to smear-ripened cheeses.</title>
        <authorList>
            <person name="Moineau S."/>
        </authorList>
    </citation>
    <scope>NUCLEOTIDE SEQUENCE [LARGE SCALE GENOMIC DNA]</scope>
    <source>
        <strain evidence="3 6">SMQ-1417</strain>
    </source>
</reference>
<dbReference type="PANTHER" id="PTHR36503">
    <property type="entry name" value="BLR2520 PROTEIN"/>
    <property type="match status" value="1"/>
</dbReference>
<feature type="domain" description="Glyoxalase/fosfomycin resistance/dioxygenase" evidence="2">
    <location>
        <begin position="16"/>
        <end position="117"/>
    </location>
</feature>
<evidence type="ECO:0000313" key="4">
    <source>
        <dbReference type="EMBL" id="PCC54099.1"/>
    </source>
</evidence>
<dbReference type="Proteomes" id="UP000283000">
    <property type="component" value="Chromosome"/>
</dbReference>
<evidence type="ECO:0000259" key="2">
    <source>
        <dbReference type="Pfam" id="PF00903"/>
    </source>
</evidence>
<feature type="region of interest" description="Disordered" evidence="1">
    <location>
        <begin position="100"/>
        <end position="136"/>
    </location>
</feature>
<dbReference type="Pfam" id="PF00903">
    <property type="entry name" value="Glyoxalase"/>
    <property type="match status" value="1"/>
</dbReference>
<dbReference type="EMBL" id="NRHA01000010">
    <property type="protein sequence ID" value="PCC54099.1"/>
    <property type="molecule type" value="Genomic_DNA"/>
</dbReference>
<reference evidence="4 5" key="1">
    <citation type="journal article" date="2017" name="Elife">
        <title>Extensive horizontal gene transfer in cheese-associated bacteria.</title>
        <authorList>
            <person name="Bonham K.S."/>
            <person name="Wolfe B.E."/>
            <person name="Dutton R.J."/>
        </authorList>
    </citation>
    <scope>NUCLEOTIDE SEQUENCE [LARGE SCALE GENOMIC DNA]</scope>
    <source>
        <strain evidence="4 5">738_8</strain>
    </source>
</reference>
<dbReference type="PANTHER" id="PTHR36503:SF2">
    <property type="entry name" value="BLR2408 PROTEIN"/>
    <property type="match status" value="1"/>
</dbReference>
<evidence type="ECO:0000313" key="5">
    <source>
        <dbReference type="Proteomes" id="UP000217881"/>
    </source>
</evidence>
<name>A0A2A3ZR91_BREAU</name>
<protein>
    <submittedName>
        <fullName evidence="4">Bleomycin resistance protein</fullName>
    </submittedName>
</protein>
<reference evidence="3 6" key="2">
    <citation type="submission" date="2017-12" db="EMBL/GenBank/DDBJ databases">
        <authorList>
            <person name="Levesque S."/>
        </authorList>
    </citation>
    <scope>NUCLEOTIDE SEQUENCE [LARGE SCALE GENOMIC DNA]</scope>
    <source>
        <strain evidence="3 6">SMQ-1417</strain>
    </source>
</reference>
<sequence length="136" mass="14903">MLDTSCEGAVMTQIFVNYPTTDLNRSKEFYANLGAEVVPEFTDENAACLKWDEGIFFMILTREYLGTFTDKPIADPHSTAQVLTALSRDSRDDVDATRAKILDAGGSENKEPRLGPRSVGQVQAALDSRTSRTPGP</sequence>
<dbReference type="AlphaFoldDB" id="A0A2A3ZR91"/>
<dbReference type="EMBL" id="CP025330">
    <property type="protein sequence ID" value="AZT95089.1"/>
    <property type="molecule type" value="Genomic_DNA"/>
</dbReference>
<proteinExistence type="predicted"/>
<evidence type="ECO:0000313" key="3">
    <source>
        <dbReference type="EMBL" id="AZT95089.1"/>
    </source>
</evidence>
<dbReference type="InterPro" id="IPR029068">
    <property type="entry name" value="Glyas_Bleomycin-R_OHBP_Dase"/>
</dbReference>
<dbReference type="Proteomes" id="UP000217881">
    <property type="component" value="Unassembled WGS sequence"/>
</dbReference>
<evidence type="ECO:0000313" key="6">
    <source>
        <dbReference type="Proteomes" id="UP000283000"/>
    </source>
</evidence>